<proteinExistence type="predicted"/>
<evidence type="ECO:0000313" key="3">
    <source>
        <dbReference type="Proteomes" id="UP000030185"/>
    </source>
</evidence>
<evidence type="ECO:0000256" key="1">
    <source>
        <dbReference type="SAM" id="Phobius"/>
    </source>
</evidence>
<dbReference type="STRING" id="153721.MYP_2747"/>
<protein>
    <submittedName>
        <fullName evidence="2">Uncharacterized protein</fullName>
    </submittedName>
</protein>
<keyword evidence="1" id="KW-1133">Transmembrane helix</keyword>
<keyword evidence="1" id="KW-0812">Transmembrane</keyword>
<gene>
    <name evidence="2" type="ORF">MYP_2747</name>
</gene>
<organism evidence="2 3">
    <name type="scientific">Sporocytophaga myxococcoides</name>
    <dbReference type="NCBI Taxonomy" id="153721"/>
    <lineage>
        <taxon>Bacteria</taxon>
        <taxon>Pseudomonadati</taxon>
        <taxon>Bacteroidota</taxon>
        <taxon>Cytophagia</taxon>
        <taxon>Cytophagales</taxon>
        <taxon>Cytophagaceae</taxon>
        <taxon>Sporocytophaga</taxon>
    </lineage>
</organism>
<keyword evidence="3" id="KW-1185">Reference proteome</keyword>
<dbReference type="Proteomes" id="UP000030185">
    <property type="component" value="Unassembled WGS sequence"/>
</dbReference>
<feature type="transmembrane region" description="Helical" evidence="1">
    <location>
        <begin position="6"/>
        <end position="28"/>
    </location>
</feature>
<accession>A0A098LH67</accession>
<reference evidence="2 3" key="1">
    <citation type="submission" date="2014-09" db="EMBL/GenBank/DDBJ databases">
        <title>Sporocytophaga myxococcoides PG-01 genome sequencing.</title>
        <authorList>
            <person name="Liu L."/>
            <person name="Gao P.J."/>
            <person name="Chen G.J."/>
            <person name="Wang L.S."/>
        </authorList>
    </citation>
    <scope>NUCLEOTIDE SEQUENCE [LARGE SCALE GENOMIC DNA]</scope>
    <source>
        <strain evidence="2 3">PG-01</strain>
    </source>
</reference>
<evidence type="ECO:0000313" key="2">
    <source>
        <dbReference type="EMBL" id="GAL85518.1"/>
    </source>
</evidence>
<name>A0A098LH67_9BACT</name>
<dbReference type="eggNOG" id="ENOG502ZTF9">
    <property type="taxonomic scope" value="Bacteria"/>
</dbReference>
<sequence length="74" mass="8351">MFNQVTAAKYAGILVVAALFVVFSWRSTKTLFTLMEMISTSHEDRKGKAIAFLIISLMAVVSIFTVMIQIIFWC</sequence>
<dbReference type="AlphaFoldDB" id="A0A098LH67"/>
<dbReference type="EMBL" id="BBLT01000005">
    <property type="protein sequence ID" value="GAL85518.1"/>
    <property type="molecule type" value="Genomic_DNA"/>
</dbReference>
<feature type="transmembrane region" description="Helical" evidence="1">
    <location>
        <begin position="49"/>
        <end position="72"/>
    </location>
</feature>
<keyword evidence="1" id="KW-0472">Membrane</keyword>
<comment type="caution">
    <text evidence="2">The sequence shown here is derived from an EMBL/GenBank/DDBJ whole genome shotgun (WGS) entry which is preliminary data.</text>
</comment>